<gene>
    <name evidence="1" type="ORF">KIN20_038115</name>
</gene>
<organism evidence="1 2">
    <name type="scientific">Parelaphostrongylus tenuis</name>
    <name type="common">Meningeal worm</name>
    <dbReference type="NCBI Taxonomy" id="148309"/>
    <lineage>
        <taxon>Eukaryota</taxon>
        <taxon>Metazoa</taxon>
        <taxon>Ecdysozoa</taxon>
        <taxon>Nematoda</taxon>
        <taxon>Chromadorea</taxon>
        <taxon>Rhabditida</taxon>
        <taxon>Rhabditina</taxon>
        <taxon>Rhabditomorpha</taxon>
        <taxon>Strongyloidea</taxon>
        <taxon>Metastrongylidae</taxon>
        <taxon>Parelaphostrongylus</taxon>
    </lineage>
</organism>
<keyword evidence="2" id="KW-1185">Reference proteome</keyword>
<sequence>MHHQPEHYSAISQATNQKTAVRNWKKWGRFPHELTQAQMSKPKIIAQKLLLRHPRSPFLAKVIAVNESNFFSKVNVVRINGCHQLSEELQLHVRIDSRQKSRHHPAGLARADSLRLAASRRQSTPSATLSVDRSNQALHVDVATI</sequence>
<proteinExistence type="predicted"/>
<dbReference type="EMBL" id="JAHQIW010007497">
    <property type="protein sequence ID" value="KAJ1374914.1"/>
    <property type="molecule type" value="Genomic_DNA"/>
</dbReference>
<evidence type="ECO:0000313" key="1">
    <source>
        <dbReference type="EMBL" id="KAJ1374914.1"/>
    </source>
</evidence>
<reference evidence="1" key="1">
    <citation type="submission" date="2021-06" db="EMBL/GenBank/DDBJ databases">
        <title>Parelaphostrongylus tenuis whole genome reference sequence.</title>
        <authorList>
            <person name="Garwood T.J."/>
            <person name="Larsen P.A."/>
            <person name="Fountain-Jones N.M."/>
            <person name="Garbe J.R."/>
            <person name="Macchietto M.G."/>
            <person name="Kania S.A."/>
            <person name="Gerhold R.W."/>
            <person name="Richards J.E."/>
            <person name="Wolf T.M."/>
        </authorList>
    </citation>
    <scope>NUCLEOTIDE SEQUENCE</scope>
    <source>
        <strain evidence="1">MNPRO001-30</strain>
        <tissue evidence="1">Meninges</tissue>
    </source>
</reference>
<protein>
    <submittedName>
        <fullName evidence="1">Uncharacterized protein</fullName>
    </submittedName>
</protein>
<name>A0AAD5WLD2_PARTN</name>
<accession>A0AAD5WLD2</accession>
<evidence type="ECO:0000313" key="2">
    <source>
        <dbReference type="Proteomes" id="UP001196413"/>
    </source>
</evidence>
<dbReference type="Proteomes" id="UP001196413">
    <property type="component" value="Unassembled WGS sequence"/>
</dbReference>
<dbReference type="AlphaFoldDB" id="A0AAD5WLD2"/>
<comment type="caution">
    <text evidence="1">The sequence shown here is derived from an EMBL/GenBank/DDBJ whole genome shotgun (WGS) entry which is preliminary data.</text>
</comment>